<dbReference type="Proteomes" id="UP000749293">
    <property type="component" value="Unassembled WGS sequence"/>
</dbReference>
<proteinExistence type="predicted"/>
<dbReference type="SUPFAM" id="SSF51316">
    <property type="entry name" value="Mss4-like"/>
    <property type="match status" value="1"/>
</dbReference>
<comment type="caution">
    <text evidence="1">The sequence shown here is derived from an EMBL/GenBank/DDBJ whole genome shotgun (WGS) entry which is preliminary data.</text>
</comment>
<name>A0A9P4YYW6_9HYPO</name>
<dbReference type="AlphaFoldDB" id="A0A9P4YYW6"/>
<dbReference type="Gene3D" id="3.90.1590.10">
    <property type="entry name" value="glutathione-dependent formaldehyde- activating enzyme (gfa)"/>
    <property type="match status" value="1"/>
</dbReference>
<dbReference type="InterPro" id="IPR011057">
    <property type="entry name" value="Mss4-like_sf"/>
</dbReference>
<evidence type="ECO:0000313" key="2">
    <source>
        <dbReference type="Proteomes" id="UP000749293"/>
    </source>
</evidence>
<reference evidence="1" key="1">
    <citation type="submission" date="2020-03" db="EMBL/GenBank/DDBJ databases">
        <title>Site-based positive gene gene selection in Geosmithia morbida across the United States reveals a broad range of putative effectors and factors for local host and environmental adapation.</title>
        <authorList>
            <person name="Onufrak A."/>
            <person name="Murdoch R.W."/>
            <person name="Gazis R."/>
            <person name="Huff M."/>
            <person name="Staton M."/>
            <person name="Klingeman W."/>
            <person name="Hadziabdic D."/>
        </authorList>
    </citation>
    <scope>NUCLEOTIDE SEQUENCE</scope>
    <source>
        <strain evidence="1">1262</strain>
    </source>
</reference>
<evidence type="ECO:0000313" key="1">
    <source>
        <dbReference type="EMBL" id="KAF4124570.1"/>
    </source>
</evidence>
<dbReference type="RefSeq" id="XP_035323222.1">
    <property type="nucleotide sequence ID" value="XM_035467210.1"/>
</dbReference>
<dbReference type="GeneID" id="55971464"/>
<sequence>MTYTRDTTLRRFYATPGVARSFCGECGGMLSWRRESSGTVSVAVGTIDRDDLKACRGGLSLAVASTHIWCAEEIPGVTDNTRGQKWKYGDGGERM</sequence>
<protein>
    <submittedName>
        <fullName evidence="1">Glutathione-dependent formaldehyde-activating enzyme</fullName>
    </submittedName>
</protein>
<organism evidence="1 2">
    <name type="scientific">Geosmithia morbida</name>
    <dbReference type="NCBI Taxonomy" id="1094350"/>
    <lineage>
        <taxon>Eukaryota</taxon>
        <taxon>Fungi</taxon>
        <taxon>Dikarya</taxon>
        <taxon>Ascomycota</taxon>
        <taxon>Pezizomycotina</taxon>
        <taxon>Sordariomycetes</taxon>
        <taxon>Hypocreomycetidae</taxon>
        <taxon>Hypocreales</taxon>
        <taxon>Bionectriaceae</taxon>
        <taxon>Geosmithia</taxon>
    </lineage>
</organism>
<gene>
    <name evidence="1" type="ORF">GMORB2_5236</name>
</gene>
<dbReference type="EMBL" id="JAANYQ010000004">
    <property type="protein sequence ID" value="KAF4124570.1"/>
    <property type="molecule type" value="Genomic_DNA"/>
</dbReference>
<keyword evidence="2" id="KW-1185">Reference proteome</keyword>
<accession>A0A9P4YYW6</accession>
<dbReference type="OrthoDB" id="6329284at2759"/>